<dbReference type="Proteomes" id="UP000237839">
    <property type="component" value="Unassembled WGS sequence"/>
</dbReference>
<name>A0A2S9GT57_9BURK</name>
<accession>A0A2S9GT57</accession>
<protein>
    <submittedName>
        <fullName evidence="2">Uncharacterized protein</fullName>
    </submittedName>
</protein>
<sequence length="142" mass="16031">MTNLRLGAGGRPCIPIGRESPPACGDRSAGEWHATQNPCYTGNYSLFFSPKKVSKKRRPRYFGNPDFSKEKREKFETRCAQTTNLSDPFSLRKTGRTRSGGRSKSTTTSKPTSTATQPNFNQHRQFPLTLHNNISIQLYLFN</sequence>
<evidence type="ECO:0000256" key="1">
    <source>
        <dbReference type="SAM" id="MobiDB-lite"/>
    </source>
</evidence>
<dbReference type="AlphaFoldDB" id="A0A2S9GT57"/>
<feature type="compositionally biased region" description="Low complexity" evidence="1">
    <location>
        <begin position="102"/>
        <end position="114"/>
    </location>
</feature>
<comment type="caution">
    <text evidence="2">The sequence shown here is derived from an EMBL/GenBank/DDBJ whole genome shotgun (WGS) entry which is preliminary data.</text>
</comment>
<gene>
    <name evidence="2" type="ORF">S2091_4397</name>
</gene>
<feature type="region of interest" description="Disordered" evidence="1">
    <location>
        <begin position="82"/>
        <end position="123"/>
    </location>
</feature>
<organism evidence="2 3">
    <name type="scientific">Solimicrobium silvestre</name>
    <dbReference type="NCBI Taxonomy" id="2099400"/>
    <lineage>
        <taxon>Bacteria</taxon>
        <taxon>Pseudomonadati</taxon>
        <taxon>Pseudomonadota</taxon>
        <taxon>Betaproteobacteria</taxon>
        <taxon>Burkholderiales</taxon>
        <taxon>Oxalobacteraceae</taxon>
        <taxon>Solimicrobium</taxon>
    </lineage>
</organism>
<keyword evidence="3" id="KW-1185">Reference proteome</keyword>
<dbReference type="EMBL" id="PUGF01000033">
    <property type="protein sequence ID" value="PRC90904.1"/>
    <property type="molecule type" value="Genomic_DNA"/>
</dbReference>
<reference evidence="2 3" key="1">
    <citation type="submission" date="2018-02" db="EMBL/GenBank/DDBJ databases">
        <title>Solimicrobium silvestre gen. nov., sp. nov., isolated from alpine forest soil.</title>
        <authorList>
            <person name="Margesin R."/>
            <person name="Albuquerque L."/>
            <person name="Zhang D.-C."/>
            <person name="Froufe H.J.C."/>
            <person name="Severino R."/>
            <person name="Roxo I."/>
            <person name="Egas C."/>
            <person name="Da Costa M.S."/>
        </authorList>
    </citation>
    <scope>NUCLEOTIDE SEQUENCE [LARGE SCALE GENOMIC DNA]</scope>
    <source>
        <strain evidence="2 3">S20-91</strain>
    </source>
</reference>
<evidence type="ECO:0000313" key="2">
    <source>
        <dbReference type="EMBL" id="PRC90904.1"/>
    </source>
</evidence>
<proteinExistence type="predicted"/>
<evidence type="ECO:0000313" key="3">
    <source>
        <dbReference type="Proteomes" id="UP000237839"/>
    </source>
</evidence>